<evidence type="ECO:0000256" key="2">
    <source>
        <dbReference type="ARBA" id="ARBA00008163"/>
    </source>
</evidence>
<name>A0ABU3L1W1_9FLAO</name>
<dbReference type="Pfam" id="PF03349">
    <property type="entry name" value="Toluene_X"/>
    <property type="match status" value="1"/>
</dbReference>
<comment type="similarity">
    <text evidence="2">Belongs to the OmpP1/FadL family.</text>
</comment>
<keyword evidence="6" id="KW-0472">Membrane</keyword>
<dbReference type="EMBL" id="JAVTTP010000001">
    <property type="protein sequence ID" value="MDT7827721.1"/>
    <property type="molecule type" value="Genomic_DNA"/>
</dbReference>
<organism evidence="9 10">
    <name type="scientific">Pricia mediterranea</name>
    <dbReference type="NCBI Taxonomy" id="3076079"/>
    <lineage>
        <taxon>Bacteria</taxon>
        <taxon>Pseudomonadati</taxon>
        <taxon>Bacteroidota</taxon>
        <taxon>Flavobacteriia</taxon>
        <taxon>Flavobacteriales</taxon>
        <taxon>Flavobacteriaceae</taxon>
        <taxon>Pricia</taxon>
    </lineage>
</organism>
<dbReference type="RefSeq" id="WP_314012762.1">
    <property type="nucleotide sequence ID" value="NZ_JAVTTP010000001.1"/>
</dbReference>
<feature type="chain" id="PRO_5046667953" evidence="8">
    <location>
        <begin position="21"/>
        <end position="504"/>
    </location>
</feature>
<evidence type="ECO:0000256" key="7">
    <source>
        <dbReference type="ARBA" id="ARBA00023237"/>
    </source>
</evidence>
<evidence type="ECO:0000256" key="5">
    <source>
        <dbReference type="ARBA" id="ARBA00022729"/>
    </source>
</evidence>
<evidence type="ECO:0000256" key="1">
    <source>
        <dbReference type="ARBA" id="ARBA00004571"/>
    </source>
</evidence>
<gene>
    <name evidence="9" type="ORF">RQM65_03460</name>
</gene>
<comment type="subcellular location">
    <subcellularLocation>
        <location evidence="1">Cell outer membrane</location>
        <topology evidence="1">Multi-pass membrane protein</topology>
    </subcellularLocation>
</comment>
<evidence type="ECO:0000313" key="9">
    <source>
        <dbReference type="EMBL" id="MDT7827721.1"/>
    </source>
</evidence>
<reference evidence="9 10" key="1">
    <citation type="submission" date="2023-09" db="EMBL/GenBank/DDBJ databases">
        <title>Novel taxa isolated from Blanes Bay.</title>
        <authorList>
            <person name="Rey-Velasco X."/>
            <person name="Lucena T."/>
        </authorList>
    </citation>
    <scope>NUCLEOTIDE SEQUENCE [LARGE SCALE GENOMIC DNA]</scope>
    <source>
        <strain evidence="9 10">S334</strain>
    </source>
</reference>
<dbReference type="InterPro" id="IPR005017">
    <property type="entry name" value="OMPP1/FadL/TodX"/>
</dbReference>
<keyword evidence="7" id="KW-0998">Cell outer membrane</keyword>
<keyword evidence="10" id="KW-1185">Reference proteome</keyword>
<accession>A0ABU3L1W1</accession>
<evidence type="ECO:0000256" key="3">
    <source>
        <dbReference type="ARBA" id="ARBA00022452"/>
    </source>
</evidence>
<keyword evidence="5 8" id="KW-0732">Signal</keyword>
<keyword evidence="4" id="KW-0812">Transmembrane</keyword>
<protein>
    <submittedName>
        <fullName evidence="9">Outer membrane protein transport protein</fullName>
    </submittedName>
</protein>
<comment type="caution">
    <text evidence="9">The sequence shown here is derived from an EMBL/GenBank/DDBJ whole genome shotgun (WGS) entry which is preliminary data.</text>
</comment>
<evidence type="ECO:0000256" key="6">
    <source>
        <dbReference type="ARBA" id="ARBA00023136"/>
    </source>
</evidence>
<dbReference type="Gene3D" id="2.40.160.60">
    <property type="entry name" value="Outer membrane protein transport protein (OMPP1/FadL/TodX)"/>
    <property type="match status" value="2"/>
</dbReference>
<evidence type="ECO:0000256" key="4">
    <source>
        <dbReference type="ARBA" id="ARBA00022692"/>
    </source>
</evidence>
<dbReference type="SUPFAM" id="SSF56935">
    <property type="entry name" value="Porins"/>
    <property type="match status" value="1"/>
</dbReference>
<proteinExistence type="inferred from homology"/>
<feature type="signal peptide" evidence="8">
    <location>
        <begin position="1"/>
        <end position="20"/>
    </location>
</feature>
<keyword evidence="3" id="KW-1134">Transmembrane beta strand</keyword>
<sequence length="504" mass="55557">MKRLLTFLALSICAMTSAQTIDDVLRYSTENLQGTPRFQGMGGAFGALGGDLSALSANPAGSAVFNNSVFSFTGTYFDRKAKADYLGSRTDDKSNSLDINQVGGALVFKSNNPDSKWKKISAAFNYDMMQNYDDRIYIAGTGNEGIDKYFLNYADGIAAEDIRTLENETLTDAYLDIGATPNLGYSAQQAFLGFQAGIIDPEPNDDTETTYISNADYNELSQNFRQTVSGQNGKFTINGAAQYGDNFYFGASLNFYNVLYDRLDRYHEEYIDTNSNVTRATFENLLETEGGGFSFGLGAMGKLGDFIRLGASYQSPTWYRLTDNLSQRIASNYPNRAPEIDRSPFLGTTIFDYQIKTPGKFTGSIAAVFGKNGLLSFDYGYQDYSKAELRPTTDAFFSDQNAAISENLDAVSTFRVGGEYRIQRLSLRAGYRYQQSPYGSGKIIGDFNAISGGLGYNFGGSRLDFAINRTEQDVLRYLAETGINAPALVNKVNMHYSLGYTLNF</sequence>
<dbReference type="Proteomes" id="UP001250656">
    <property type="component" value="Unassembled WGS sequence"/>
</dbReference>
<dbReference type="PANTHER" id="PTHR35093">
    <property type="entry name" value="OUTER MEMBRANE PROTEIN NMB0088-RELATED"/>
    <property type="match status" value="1"/>
</dbReference>
<dbReference type="PANTHER" id="PTHR35093:SF8">
    <property type="entry name" value="OUTER MEMBRANE PROTEIN NMB0088-RELATED"/>
    <property type="match status" value="1"/>
</dbReference>
<evidence type="ECO:0000313" key="10">
    <source>
        <dbReference type="Proteomes" id="UP001250656"/>
    </source>
</evidence>
<evidence type="ECO:0000256" key="8">
    <source>
        <dbReference type="SAM" id="SignalP"/>
    </source>
</evidence>